<evidence type="ECO:0000313" key="1">
    <source>
        <dbReference type="EMBL" id="EEQ84145.1"/>
    </source>
</evidence>
<dbReference type="GeneID" id="69023629"/>
<organism evidence="1 2">
    <name type="scientific">Ajellomyces dermatitidis (strain ER-3 / ATCC MYA-2586)</name>
    <name type="common">Blastomyces dermatitidis</name>
    <dbReference type="NCBI Taxonomy" id="559297"/>
    <lineage>
        <taxon>Eukaryota</taxon>
        <taxon>Fungi</taxon>
        <taxon>Dikarya</taxon>
        <taxon>Ascomycota</taxon>
        <taxon>Pezizomycotina</taxon>
        <taxon>Eurotiomycetes</taxon>
        <taxon>Eurotiomycetidae</taxon>
        <taxon>Onygenales</taxon>
        <taxon>Ajellomycetaceae</taxon>
        <taxon>Blastomyces</taxon>
    </lineage>
</organism>
<dbReference type="Proteomes" id="UP000002039">
    <property type="component" value="Unassembled WGS sequence"/>
</dbReference>
<sequence length="204" mass="24279">MLPEDLCCIDRTSYANEEASQRMISEIQTMVKPVPENLKPRRPLKDRVLARHNLLLMDDQSQFDGATSHEIRDHWRNEGHDELNSCAETLCFFSGLFGARYNFCLFVDDICLESLNHMGLPVVKILRRDFGHLEPEKRWYTIYPGFEDGRTAEHYQDVGWMYMDVLSYPEFYAYFSKEHTYWYDQYSRPPDMVFGFETPGFWRK</sequence>
<evidence type="ECO:0000313" key="2">
    <source>
        <dbReference type="Proteomes" id="UP000002039"/>
    </source>
</evidence>
<gene>
    <name evidence="1" type="ORF">BDCG_00950</name>
</gene>
<name>A0ABM9YFK4_AJEDR</name>
<keyword evidence="2" id="KW-1185">Reference proteome</keyword>
<protein>
    <submittedName>
        <fullName evidence="1">Uncharacterized protein</fullName>
    </submittedName>
</protein>
<proteinExistence type="predicted"/>
<reference evidence="2" key="1">
    <citation type="journal article" date="2015" name="PLoS Genet.">
        <title>The dynamic genome and transcriptome of the human fungal pathogen Blastomyces and close relative Emmonsia.</title>
        <authorList>
            <person name="Munoz J.F."/>
            <person name="Gauthier G.M."/>
            <person name="Desjardins C.A."/>
            <person name="Gallo J.E."/>
            <person name="Holder J."/>
            <person name="Sullivan T.D."/>
            <person name="Marty A.J."/>
            <person name="Carmen J.C."/>
            <person name="Chen Z."/>
            <person name="Ding L."/>
            <person name="Gujja S."/>
            <person name="Magrini V."/>
            <person name="Misas E."/>
            <person name="Mitreva M."/>
            <person name="Priest M."/>
            <person name="Saif S."/>
            <person name="Whiston E.A."/>
            <person name="Young S."/>
            <person name="Zeng Q."/>
            <person name="Goldman W.E."/>
            <person name="Mardis E.R."/>
            <person name="Taylor J.W."/>
            <person name="McEwen J.G."/>
            <person name="Clay O.K."/>
            <person name="Klein B.S."/>
            <person name="Cuomo C.A."/>
        </authorList>
    </citation>
    <scope>NUCLEOTIDE SEQUENCE [LARGE SCALE GENOMIC DNA]</scope>
    <source>
        <strain evidence="2">ER-3 / ATCC MYA-2586</strain>
    </source>
</reference>
<dbReference type="EMBL" id="EQ999973">
    <property type="protein sequence ID" value="EEQ84145.1"/>
    <property type="molecule type" value="Genomic_DNA"/>
</dbReference>
<dbReference type="RefSeq" id="XP_045272185.1">
    <property type="nucleotide sequence ID" value="XM_045416465.1"/>
</dbReference>
<accession>A0ABM9YFK4</accession>